<dbReference type="AlphaFoldDB" id="A0A101HS89"/>
<evidence type="ECO:0000313" key="3">
    <source>
        <dbReference type="Proteomes" id="UP000054092"/>
    </source>
</evidence>
<feature type="transmembrane region" description="Helical" evidence="1">
    <location>
        <begin position="172"/>
        <end position="200"/>
    </location>
</feature>
<dbReference type="PATRIC" id="fig|1184387.3.peg.287"/>
<evidence type="ECO:0000313" key="2">
    <source>
        <dbReference type="EMBL" id="KUK82262.1"/>
    </source>
</evidence>
<proteinExistence type="predicted"/>
<sequence length="403" mass="46050">MTVWTTDGKYLLVSRYLRINQHDRVVSGENFAPDQYRFGSYYLVENFFKYFPIKWLDENSEELSSMLLSADYWTSEKKSMVDAYFPLDERESLVSDAEKAIAEFVDSVTGNSILLSNALKAMVAGLNWQEYITDPATAALLIGERLPEDVKAALDPSSEANRILNGHITARFFFNLLTLLLLYAFCRIFSSPVASLLSVVSFQAIMPLTTMYFGWETFHGLALFVGGLLVIARNGRFFHLCLLIMLGSLFRADHMVFLPLIYLLYNFRGDISGKIKLRLMLKSFIAGSIPVLLMYIFSTVLFPDAKYSVDLIQLGYNIGYFWSWIFPLVFLFIPLLFVREIRDIDFFKRTWFWILPFVAMNFVVARTAEVRLFTPVLAFMTPLVGVGLLRLLASETIGSVEAE</sequence>
<keyword evidence="1" id="KW-0472">Membrane</keyword>
<gene>
    <name evidence="2" type="ORF">XD94_0085</name>
</gene>
<keyword evidence="1" id="KW-1133">Transmembrane helix</keyword>
<evidence type="ECO:0000256" key="1">
    <source>
        <dbReference type="SAM" id="Phobius"/>
    </source>
</evidence>
<reference evidence="3" key="1">
    <citation type="journal article" date="2015" name="MBio">
        <title>Genome-Resolved Metagenomic Analysis Reveals Roles for Candidate Phyla and Other Microbial Community Members in Biogeochemical Transformations in Oil Reservoirs.</title>
        <authorList>
            <person name="Hu P."/>
            <person name="Tom L."/>
            <person name="Singh A."/>
            <person name="Thomas B.C."/>
            <person name="Baker B.J."/>
            <person name="Piceno Y.M."/>
            <person name="Andersen G.L."/>
            <person name="Banfield J.F."/>
        </authorList>
    </citation>
    <scope>NUCLEOTIDE SEQUENCE [LARGE SCALE GENOMIC DNA]</scope>
</reference>
<accession>A0A101HS89</accession>
<feature type="transmembrane region" description="Helical" evidence="1">
    <location>
        <begin position="212"/>
        <end position="231"/>
    </location>
</feature>
<feature type="transmembrane region" description="Helical" evidence="1">
    <location>
        <begin position="279"/>
        <end position="298"/>
    </location>
</feature>
<protein>
    <submittedName>
        <fullName evidence="2">Uncharacterized protein</fullName>
    </submittedName>
</protein>
<dbReference type="EMBL" id="LGGP01000007">
    <property type="protein sequence ID" value="KUK82262.1"/>
    <property type="molecule type" value="Genomic_DNA"/>
</dbReference>
<organism evidence="2 3">
    <name type="scientific">Mesotoga prima</name>
    <dbReference type="NCBI Taxonomy" id="1184387"/>
    <lineage>
        <taxon>Bacteria</taxon>
        <taxon>Thermotogati</taxon>
        <taxon>Thermotogota</taxon>
        <taxon>Thermotogae</taxon>
        <taxon>Kosmotogales</taxon>
        <taxon>Kosmotogaceae</taxon>
        <taxon>Mesotoga</taxon>
    </lineage>
</organism>
<dbReference type="Proteomes" id="UP000054092">
    <property type="component" value="Unassembled WGS sequence"/>
</dbReference>
<comment type="caution">
    <text evidence="2">The sequence shown here is derived from an EMBL/GenBank/DDBJ whole genome shotgun (WGS) entry which is preliminary data.</text>
</comment>
<feature type="transmembrane region" description="Helical" evidence="1">
    <location>
        <begin position="372"/>
        <end position="393"/>
    </location>
</feature>
<name>A0A101HS89_9BACT</name>
<keyword evidence="1" id="KW-0812">Transmembrane</keyword>
<feature type="transmembrane region" description="Helical" evidence="1">
    <location>
        <begin position="350"/>
        <end position="366"/>
    </location>
</feature>
<feature type="transmembrane region" description="Helical" evidence="1">
    <location>
        <begin position="318"/>
        <end position="338"/>
    </location>
</feature>